<dbReference type="InterPro" id="IPR002513">
    <property type="entry name" value="Tn3_Tnp_DDE_dom"/>
</dbReference>
<dbReference type="Gene3D" id="2.60.40.380">
    <property type="entry name" value="Purple acid phosphatase-like, N-terminal"/>
    <property type="match status" value="1"/>
</dbReference>
<protein>
    <submittedName>
        <fullName evidence="3">TnpA family transposase</fullName>
    </submittedName>
</protein>
<dbReference type="GO" id="GO:0004803">
    <property type="term" value="F:transposase activity"/>
    <property type="evidence" value="ECO:0007669"/>
    <property type="project" value="InterPro"/>
</dbReference>
<dbReference type="InterPro" id="IPR032093">
    <property type="entry name" value="PhoD_N"/>
</dbReference>
<dbReference type="GO" id="GO:0006313">
    <property type="term" value="P:DNA transposition"/>
    <property type="evidence" value="ECO:0007669"/>
    <property type="project" value="InterPro"/>
</dbReference>
<dbReference type="AlphaFoldDB" id="A0A7W8EJI1"/>
<gene>
    <name evidence="3" type="ORF">HNR40_007031</name>
</gene>
<dbReference type="EMBL" id="JACHIN010000011">
    <property type="protein sequence ID" value="MBB5081536.1"/>
    <property type="molecule type" value="Genomic_DNA"/>
</dbReference>
<reference evidence="3 4" key="1">
    <citation type="submission" date="2020-08" db="EMBL/GenBank/DDBJ databases">
        <title>Genomic Encyclopedia of Type Strains, Phase IV (KMG-IV): sequencing the most valuable type-strain genomes for metagenomic binning, comparative biology and taxonomic classification.</title>
        <authorList>
            <person name="Goeker M."/>
        </authorList>
    </citation>
    <scope>NUCLEOTIDE SEQUENCE [LARGE SCALE GENOMIC DNA]</scope>
    <source>
        <strain evidence="3 4">DSM 45385</strain>
    </source>
</reference>
<sequence>MPERPVPVQWQVATDEGFRRVVREGHTLARPQYGHSVHVELHGTRIADLADTRLWRTNTRASYGPLEHMSRHTIRLDRIRPHWADMVRVAGSLTTGSVRAYDLIRMLSADGRTTGLGEAFARYGRIFKTLHLLQFLHDGGYAA</sequence>
<keyword evidence="4" id="KW-1185">Reference proteome</keyword>
<proteinExistence type="predicted"/>
<evidence type="ECO:0000259" key="1">
    <source>
        <dbReference type="Pfam" id="PF01526"/>
    </source>
</evidence>
<evidence type="ECO:0000313" key="3">
    <source>
        <dbReference type="EMBL" id="MBB5081536.1"/>
    </source>
</evidence>
<evidence type="ECO:0000259" key="2">
    <source>
        <dbReference type="Pfam" id="PF16655"/>
    </source>
</evidence>
<dbReference type="Pfam" id="PF16655">
    <property type="entry name" value="PhoD_N"/>
    <property type="match status" value="1"/>
</dbReference>
<evidence type="ECO:0000313" key="4">
    <source>
        <dbReference type="Proteomes" id="UP000568380"/>
    </source>
</evidence>
<name>A0A7W8EJI1_9ACTN</name>
<accession>A0A7W8EJI1</accession>
<dbReference type="Pfam" id="PF01526">
    <property type="entry name" value="DDE_Tnp_Tn3"/>
    <property type="match status" value="1"/>
</dbReference>
<feature type="domain" description="Tn3 transposase DDE" evidence="1">
    <location>
        <begin position="45"/>
        <end position="139"/>
    </location>
</feature>
<comment type="caution">
    <text evidence="3">The sequence shown here is derived from an EMBL/GenBank/DDBJ whole genome shotgun (WGS) entry which is preliminary data.</text>
</comment>
<organism evidence="3 4">
    <name type="scientific">Nonomuraea endophytica</name>
    <dbReference type="NCBI Taxonomy" id="714136"/>
    <lineage>
        <taxon>Bacteria</taxon>
        <taxon>Bacillati</taxon>
        <taxon>Actinomycetota</taxon>
        <taxon>Actinomycetes</taxon>
        <taxon>Streptosporangiales</taxon>
        <taxon>Streptosporangiaceae</taxon>
        <taxon>Nonomuraea</taxon>
    </lineage>
</organism>
<dbReference type="Proteomes" id="UP000568380">
    <property type="component" value="Unassembled WGS sequence"/>
</dbReference>
<feature type="domain" description="Phospholipase D N-terminal" evidence="2">
    <location>
        <begin position="4"/>
        <end position="43"/>
    </location>
</feature>